<dbReference type="Proteomes" id="UP000034883">
    <property type="component" value="Chromosome"/>
</dbReference>
<dbReference type="EMBL" id="CP011125">
    <property type="protein sequence ID" value="AKF06484.1"/>
    <property type="molecule type" value="Genomic_DNA"/>
</dbReference>
<evidence type="ECO:0000313" key="1">
    <source>
        <dbReference type="EMBL" id="AKF06484.1"/>
    </source>
</evidence>
<dbReference type="AlphaFoldDB" id="A0A0F6SF81"/>
<dbReference type="KEGG" id="samy:DB32_003633"/>
<dbReference type="GO" id="GO:0016301">
    <property type="term" value="F:kinase activity"/>
    <property type="evidence" value="ECO:0007669"/>
    <property type="project" value="UniProtKB-KW"/>
</dbReference>
<accession>A0A0F6SF81</accession>
<dbReference type="SUPFAM" id="SSF56436">
    <property type="entry name" value="C-type lectin-like"/>
    <property type="match status" value="1"/>
</dbReference>
<keyword evidence="2" id="KW-1185">Reference proteome</keyword>
<keyword evidence="1" id="KW-0418">Kinase</keyword>
<keyword evidence="1" id="KW-0808">Transferase</keyword>
<reference evidence="1 2" key="1">
    <citation type="submission" date="2015-03" db="EMBL/GenBank/DDBJ databases">
        <title>Genome assembly of Sandaracinus amylolyticus DSM 53668.</title>
        <authorList>
            <person name="Sharma G."/>
            <person name="Subramanian S."/>
        </authorList>
    </citation>
    <scope>NUCLEOTIDE SEQUENCE [LARGE SCALE GENOMIC DNA]</scope>
    <source>
        <strain evidence="1 2">DSM 53668</strain>
    </source>
</reference>
<dbReference type="Gene3D" id="3.90.1580.10">
    <property type="entry name" value="paralog of FGE (formylglycine-generating enzyme)"/>
    <property type="match status" value="1"/>
</dbReference>
<protein>
    <submittedName>
        <fullName evidence="1">Kinase domain protein</fullName>
    </submittedName>
</protein>
<dbReference type="InterPro" id="IPR016187">
    <property type="entry name" value="CTDL_fold"/>
</dbReference>
<dbReference type="InterPro" id="IPR042095">
    <property type="entry name" value="SUMF_sf"/>
</dbReference>
<name>A0A0F6SF81_9BACT</name>
<gene>
    <name evidence="1" type="ORF">DB32_003633</name>
</gene>
<proteinExistence type="predicted"/>
<organism evidence="1 2">
    <name type="scientific">Sandaracinus amylolyticus</name>
    <dbReference type="NCBI Taxonomy" id="927083"/>
    <lineage>
        <taxon>Bacteria</taxon>
        <taxon>Pseudomonadati</taxon>
        <taxon>Myxococcota</taxon>
        <taxon>Polyangia</taxon>
        <taxon>Polyangiales</taxon>
        <taxon>Sandaracinaceae</taxon>
        <taxon>Sandaracinus</taxon>
    </lineage>
</organism>
<sequence length="389" mass="40566">MLAIGLVASLGGLAACGGTPEVSSEPDAAVVVAPAPTPRAPEPAGAPGPTIAVAAGTVLAGSAPGTPFRRPSREADEISVELPAFAIDRHPYPNEPFAPPQLVTSRAEAASLCEARGARLCTELEWERACEGDAHDRFPGGRTWDADRCSQDRAACASGVGAMRMGETAPEWTASDAAESLVRRGRSAVLRGSYGDAPVDQHRCDARVLEVPEGAPAAAFRCCHGPAPSVRYPDVDRPREVVDLTLERDAIRAALRSVPELAPYADDFEPYGEADGDRALACAGVDRRALAGWELAPGPFAWSPSPGEATWVVAGRGGGSSLLAVLYVLPGDRFAHAASFVLEGEDAPIGVARTPPSRGELQWSACWGRPGDGGVVRFGEDSIVRVISH</sequence>
<evidence type="ECO:0000313" key="2">
    <source>
        <dbReference type="Proteomes" id="UP000034883"/>
    </source>
</evidence>